<feature type="domain" description="Major facilitator superfamily (MFS) profile" evidence="6">
    <location>
        <begin position="12"/>
        <end position="390"/>
    </location>
</feature>
<feature type="transmembrane region" description="Helical" evidence="5">
    <location>
        <begin position="103"/>
        <end position="122"/>
    </location>
</feature>
<dbReference type="PANTHER" id="PTHR23514:SF13">
    <property type="entry name" value="INNER MEMBRANE PROTEIN YBJJ"/>
    <property type="match status" value="1"/>
</dbReference>
<dbReference type="CDD" id="cd17393">
    <property type="entry name" value="MFS_MosC_like"/>
    <property type="match status" value="1"/>
</dbReference>
<dbReference type="InterPro" id="IPR011701">
    <property type="entry name" value="MFS"/>
</dbReference>
<accession>A0A7W3QKA2</accession>
<dbReference type="AlphaFoldDB" id="A0A7W3QKA2"/>
<dbReference type="GO" id="GO:0022857">
    <property type="term" value="F:transmembrane transporter activity"/>
    <property type="evidence" value="ECO:0007669"/>
    <property type="project" value="InterPro"/>
</dbReference>
<feature type="transmembrane region" description="Helical" evidence="5">
    <location>
        <begin position="168"/>
        <end position="187"/>
    </location>
</feature>
<organism evidence="7 8">
    <name type="scientific">Actinomadura namibiensis</name>
    <dbReference type="NCBI Taxonomy" id="182080"/>
    <lineage>
        <taxon>Bacteria</taxon>
        <taxon>Bacillati</taxon>
        <taxon>Actinomycetota</taxon>
        <taxon>Actinomycetes</taxon>
        <taxon>Streptosporangiales</taxon>
        <taxon>Thermomonosporaceae</taxon>
        <taxon>Actinomadura</taxon>
    </lineage>
</organism>
<evidence type="ECO:0000259" key="6">
    <source>
        <dbReference type="PROSITE" id="PS50850"/>
    </source>
</evidence>
<comment type="caution">
    <text evidence="7">The sequence shown here is derived from an EMBL/GenBank/DDBJ whole genome shotgun (WGS) entry which is preliminary data.</text>
</comment>
<keyword evidence="4 5" id="KW-0472">Membrane</keyword>
<dbReference type="InterPro" id="IPR020846">
    <property type="entry name" value="MFS_dom"/>
</dbReference>
<comment type="subcellular location">
    <subcellularLocation>
        <location evidence="1">Cell membrane</location>
        <topology evidence="1">Multi-pass membrane protein</topology>
    </subcellularLocation>
</comment>
<dbReference type="Gene3D" id="1.20.1250.20">
    <property type="entry name" value="MFS general substrate transporter like domains"/>
    <property type="match status" value="1"/>
</dbReference>
<feature type="transmembrane region" description="Helical" evidence="5">
    <location>
        <begin position="216"/>
        <end position="239"/>
    </location>
</feature>
<dbReference type="EMBL" id="JACJIA010000001">
    <property type="protein sequence ID" value="MBA8949753.1"/>
    <property type="molecule type" value="Genomic_DNA"/>
</dbReference>
<feature type="transmembrane region" description="Helical" evidence="5">
    <location>
        <begin position="143"/>
        <end position="162"/>
    </location>
</feature>
<keyword evidence="8" id="KW-1185">Reference proteome</keyword>
<feature type="transmembrane region" description="Helical" evidence="5">
    <location>
        <begin position="306"/>
        <end position="328"/>
    </location>
</feature>
<dbReference type="InterPro" id="IPR051788">
    <property type="entry name" value="MFS_Transporter"/>
</dbReference>
<feature type="transmembrane region" description="Helical" evidence="5">
    <location>
        <begin position="46"/>
        <end position="65"/>
    </location>
</feature>
<sequence length="393" mass="38568">MPTETTAPHRRARVAVTLAFLVHGLVGTAWVARIPQIKQELGLGEGALGVALLGAPLGVFFAVRVAGRAVARWGSRATSLATGAGGALALVPLGFAWDLPSLTGALFLLGMGLGMMDVAMNAQGVAVERAYERPIMSGLHGSYSVGTLLAALVGAGAAQAGVPVPAHLSAMAGVLAAVLLLGCRGMLGPAADATPGPARGGTAGAGRAARVSRWTLPLLGVIGLCSFVGEGAMADWSAVYLREDLGTAPGTAGLGFAGCAVAMTVGRLAGDRVVHRFGPVRVLRAGSLVGSLGLGLGLLAHHPVAAVAGFTLFGLGIAVVAPVTFSAAGNLPGVPAATGIGRVTAVGYLGLLGGPPVIGFVAEGLGLPWALAVPAVLAGAIVALAGATATADR</sequence>
<reference evidence="7 8" key="1">
    <citation type="submission" date="2020-08" db="EMBL/GenBank/DDBJ databases">
        <title>Genomic Encyclopedia of Type Strains, Phase IV (KMG-IV): sequencing the most valuable type-strain genomes for metagenomic binning, comparative biology and taxonomic classification.</title>
        <authorList>
            <person name="Goeker M."/>
        </authorList>
    </citation>
    <scope>NUCLEOTIDE SEQUENCE [LARGE SCALE GENOMIC DNA]</scope>
    <source>
        <strain evidence="7 8">DSM 44197</strain>
    </source>
</reference>
<keyword evidence="2 5" id="KW-0812">Transmembrane</keyword>
<dbReference type="InterPro" id="IPR036259">
    <property type="entry name" value="MFS_trans_sf"/>
</dbReference>
<dbReference type="PROSITE" id="PS50850">
    <property type="entry name" value="MFS"/>
    <property type="match status" value="1"/>
</dbReference>
<dbReference type="Proteomes" id="UP000572680">
    <property type="component" value="Unassembled WGS sequence"/>
</dbReference>
<evidence type="ECO:0000256" key="2">
    <source>
        <dbReference type="ARBA" id="ARBA00022692"/>
    </source>
</evidence>
<gene>
    <name evidence="7" type="ORF">HNR61_001351</name>
</gene>
<feature type="transmembrane region" description="Helical" evidence="5">
    <location>
        <begin position="77"/>
        <end position="97"/>
    </location>
</feature>
<name>A0A7W3QKA2_ACTNM</name>
<feature type="transmembrane region" description="Helical" evidence="5">
    <location>
        <begin position="282"/>
        <end position="300"/>
    </location>
</feature>
<dbReference type="RefSeq" id="WP_182842126.1">
    <property type="nucleotide sequence ID" value="NZ_BAAALP010000012.1"/>
</dbReference>
<evidence type="ECO:0000313" key="8">
    <source>
        <dbReference type="Proteomes" id="UP000572680"/>
    </source>
</evidence>
<proteinExistence type="predicted"/>
<dbReference type="SUPFAM" id="SSF103473">
    <property type="entry name" value="MFS general substrate transporter"/>
    <property type="match status" value="1"/>
</dbReference>
<feature type="transmembrane region" description="Helical" evidence="5">
    <location>
        <begin position="251"/>
        <end position="270"/>
    </location>
</feature>
<dbReference type="PANTHER" id="PTHR23514">
    <property type="entry name" value="BYPASS OF STOP CODON PROTEIN 6"/>
    <property type="match status" value="1"/>
</dbReference>
<evidence type="ECO:0000256" key="5">
    <source>
        <dbReference type="SAM" id="Phobius"/>
    </source>
</evidence>
<protein>
    <submittedName>
        <fullName evidence="7">Fucose permease</fullName>
    </submittedName>
</protein>
<evidence type="ECO:0000256" key="1">
    <source>
        <dbReference type="ARBA" id="ARBA00004651"/>
    </source>
</evidence>
<keyword evidence="3 5" id="KW-1133">Transmembrane helix</keyword>
<feature type="transmembrane region" description="Helical" evidence="5">
    <location>
        <begin position="368"/>
        <end position="391"/>
    </location>
</feature>
<dbReference type="GO" id="GO:0005886">
    <property type="term" value="C:plasma membrane"/>
    <property type="evidence" value="ECO:0007669"/>
    <property type="project" value="UniProtKB-SubCell"/>
</dbReference>
<evidence type="ECO:0000256" key="4">
    <source>
        <dbReference type="ARBA" id="ARBA00023136"/>
    </source>
</evidence>
<evidence type="ECO:0000313" key="7">
    <source>
        <dbReference type="EMBL" id="MBA8949753.1"/>
    </source>
</evidence>
<feature type="transmembrane region" description="Helical" evidence="5">
    <location>
        <begin position="340"/>
        <end position="362"/>
    </location>
</feature>
<feature type="transmembrane region" description="Helical" evidence="5">
    <location>
        <begin position="12"/>
        <end position="34"/>
    </location>
</feature>
<evidence type="ECO:0000256" key="3">
    <source>
        <dbReference type="ARBA" id="ARBA00022989"/>
    </source>
</evidence>
<dbReference type="Pfam" id="PF07690">
    <property type="entry name" value="MFS_1"/>
    <property type="match status" value="1"/>
</dbReference>